<sequence length="318" mass="34796">MQDVDAPLRAANLGKFQDPKWTAKGEARATVALTDPQTLWFNTGTLCNITCVNCYIDSSPTNDALAYLTTAEINAYLSELDSLDWGLREIAFTGGEPFMNPDMISMARAALVRGYEVLILTNAMQPMQRPHVKTGLVALERDFPGKLTLRVSLDHWSETNHDEMRGAGSFQKTLAGMDWARDAGLTLAVAARSLWHETEAEARAGFARLFAERDYKIDAQHPAKTVIFPEMDMSVEVPEITTACWGILHKSPRDVMCASSRMVVKRKGAEPSVVACTLLPYAPEFELGATLREASGEVALNHPHCAKFCVLGGASCSA</sequence>
<dbReference type="SFLD" id="SFLDG01067">
    <property type="entry name" value="SPASM/twitch_domain_containing"/>
    <property type="match status" value="1"/>
</dbReference>
<evidence type="ECO:0000256" key="3">
    <source>
        <dbReference type="ARBA" id="ARBA00022723"/>
    </source>
</evidence>
<reference evidence="7 8" key="1">
    <citation type="submission" date="2018-03" db="EMBL/GenBank/DDBJ databases">
        <title>The Complete Genome of Celeribacter baekdonensis strain LH4, a Thiosulfate-Oxidizing Alphaproteobacterium Isolated from Gulf of Mexico Continental Slope Sediments.</title>
        <authorList>
            <person name="Flood B.E."/>
            <person name="Bailey J.V."/>
            <person name="Leprich D."/>
        </authorList>
    </citation>
    <scope>NUCLEOTIDE SEQUENCE [LARGE SCALE GENOMIC DNA]</scope>
    <source>
        <strain evidence="7 8">LH4</strain>
    </source>
</reference>
<dbReference type="SFLD" id="SFLDS00029">
    <property type="entry name" value="Radical_SAM"/>
    <property type="match status" value="1"/>
</dbReference>
<proteinExistence type="predicted"/>
<dbReference type="EMBL" id="CP028475">
    <property type="protein sequence ID" value="AVW93357.1"/>
    <property type="molecule type" value="Genomic_DNA"/>
</dbReference>
<organism evidence="7 8">
    <name type="scientific">Celeribacter baekdonensis</name>
    <dbReference type="NCBI Taxonomy" id="875171"/>
    <lineage>
        <taxon>Bacteria</taxon>
        <taxon>Pseudomonadati</taxon>
        <taxon>Pseudomonadota</taxon>
        <taxon>Alphaproteobacteria</taxon>
        <taxon>Rhodobacterales</taxon>
        <taxon>Roseobacteraceae</taxon>
        <taxon>Celeribacter</taxon>
    </lineage>
</organism>
<dbReference type="PANTHER" id="PTHR11228">
    <property type="entry name" value="RADICAL SAM DOMAIN PROTEIN"/>
    <property type="match status" value="1"/>
</dbReference>
<dbReference type="CDD" id="cd01335">
    <property type="entry name" value="Radical_SAM"/>
    <property type="match status" value="1"/>
</dbReference>
<name>A0A2R4M8C9_9RHOB</name>
<dbReference type="GO" id="GO:0046872">
    <property type="term" value="F:metal ion binding"/>
    <property type="evidence" value="ECO:0007669"/>
    <property type="project" value="UniProtKB-KW"/>
</dbReference>
<dbReference type="InterPro" id="IPR050377">
    <property type="entry name" value="Radical_SAM_PqqE_MftC-like"/>
</dbReference>
<dbReference type="PANTHER" id="PTHR11228:SF7">
    <property type="entry name" value="PQQA PEPTIDE CYCLASE"/>
    <property type="match status" value="1"/>
</dbReference>
<dbReference type="GO" id="GO:0003824">
    <property type="term" value="F:catalytic activity"/>
    <property type="evidence" value="ECO:0007669"/>
    <property type="project" value="InterPro"/>
</dbReference>
<evidence type="ECO:0000256" key="5">
    <source>
        <dbReference type="ARBA" id="ARBA00023014"/>
    </source>
</evidence>
<dbReference type="InterPro" id="IPR007197">
    <property type="entry name" value="rSAM"/>
</dbReference>
<feature type="domain" description="Radical SAM core" evidence="6">
    <location>
        <begin position="42"/>
        <end position="186"/>
    </location>
</feature>
<dbReference type="OrthoDB" id="9810775at2"/>
<dbReference type="KEGG" id="cbak:DA792_07500"/>
<protein>
    <submittedName>
        <fullName evidence="7">Radical SAM protein</fullName>
    </submittedName>
</protein>
<evidence type="ECO:0000313" key="8">
    <source>
        <dbReference type="Proteomes" id="UP000241447"/>
    </source>
</evidence>
<dbReference type="InterPro" id="IPR058240">
    <property type="entry name" value="rSAM_sf"/>
</dbReference>
<dbReference type="Proteomes" id="UP000241447">
    <property type="component" value="Chromosome"/>
</dbReference>
<dbReference type="AlphaFoldDB" id="A0A2R4M8C9"/>
<dbReference type="InterPro" id="IPR013785">
    <property type="entry name" value="Aldolase_TIM"/>
</dbReference>
<evidence type="ECO:0000256" key="1">
    <source>
        <dbReference type="ARBA" id="ARBA00001966"/>
    </source>
</evidence>
<keyword evidence="3" id="KW-0479">Metal-binding</keyword>
<evidence type="ECO:0000313" key="7">
    <source>
        <dbReference type="EMBL" id="AVW93357.1"/>
    </source>
</evidence>
<dbReference type="Pfam" id="PF04055">
    <property type="entry name" value="Radical_SAM"/>
    <property type="match status" value="1"/>
</dbReference>
<dbReference type="GO" id="GO:0051536">
    <property type="term" value="F:iron-sulfur cluster binding"/>
    <property type="evidence" value="ECO:0007669"/>
    <property type="project" value="UniProtKB-KW"/>
</dbReference>
<evidence type="ECO:0000259" key="6">
    <source>
        <dbReference type="Pfam" id="PF04055"/>
    </source>
</evidence>
<comment type="cofactor">
    <cofactor evidence="1">
        <name>[4Fe-4S] cluster</name>
        <dbReference type="ChEBI" id="CHEBI:49883"/>
    </cofactor>
</comment>
<evidence type="ECO:0000256" key="2">
    <source>
        <dbReference type="ARBA" id="ARBA00022691"/>
    </source>
</evidence>
<accession>A0A2R4M8C9</accession>
<dbReference type="Gene3D" id="3.20.20.70">
    <property type="entry name" value="Aldolase class I"/>
    <property type="match status" value="1"/>
</dbReference>
<evidence type="ECO:0000256" key="4">
    <source>
        <dbReference type="ARBA" id="ARBA00023004"/>
    </source>
</evidence>
<keyword evidence="2" id="KW-0949">S-adenosyl-L-methionine</keyword>
<gene>
    <name evidence="7" type="ORF">DA792_07500</name>
</gene>
<keyword evidence="5" id="KW-0411">Iron-sulfur</keyword>
<keyword evidence="4" id="KW-0408">Iron</keyword>
<dbReference type="SUPFAM" id="SSF102114">
    <property type="entry name" value="Radical SAM enzymes"/>
    <property type="match status" value="1"/>
</dbReference>